<dbReference type="InParanoid" id="A7RHC6"/>
<gene>
    <name evidence="8" type="ORF">NEMVEDRAFT_v1g197154</name>
</gene>
<dbReference type="EMBL" id="DS469510">
    <property type="protein sequence ID" value="EDO49323.1"/>
    <property type="molecule type" value="Genomic_DNA"/>
</dbReference>
<name>A7RHC6_NEMVE</name>
<evidence type="ECO:0000313" key="8">
    <source>
        <dbReference type="EMBL" id="EDO49323.1"/>
    </source>
</evidence>
<dbReference type="PROSITE" id="PS50950">
    <property type="entry name" value="ZF_THAP"/>
    <property type="match status" value="1"/>
</dbReference>
<dbReference type="GO" id="GO:0008270">
    <property type="term" value="F:zinc ion binding"/>
    <property type="evidence" value="ECO:0007669"/>
    <property type="project" value="UniProtKB-KW"/>
</dbReference>
<evidence type="ECO:0000256" key="6">
    <source>
        <dbReference type="SAM" id="MobiDB-lite"/>
    </source>
</evidence>
<dbReference type="PhylomeDB" id="A7RHC6"/>
<dbReference type="SMART" id="SM00980">
    <property type="entry name" value="THAP"/>
    <property type="match status" value="1"/>
</dbReference>
<evidence type="ECO:0000256" key="3">
    <source>
        <dbReference type="ARBA" id="ARBA00022833"/>
    </source>
</evidence>
<evidence type="ECO:0000256" key="2">
    <source>
        <dbReference type="ARBA" id="ARBA00022771"/>
    </source>
</evidence>
<dbReference type="Pfam" id="PF05485">
    <property type="entry name" value="THAP"/>
    <property type="match status" value="1"/>
</dbReference>
<keyword evidence="9" id="KW-1185">Reference proteome</keyword>
<protein>
    <recommendedName>
        <fullName evidence="7">THAP-type domain-containing protein</fullName>
    </recommendedName>
</protein>
<dbReference type="GO" id="GO:0043565">
    <property type="term" value="F:sequence-specific DNA binding"/>
    <property type="evidence" value="ECO:0007669"/>
    <property type="project" value="InterPro"/>
</dbReference>
<feature type="domain" description="THAP-type" evidence="7">
    <location>
        <begin position="1"/>
        <end position="84"/>
    </location>
</feature>
<organism evidence="8 9">
    <name type="scientific">Nematostella vectensis</name>
    <name type="common">Starlet sea anemone</name>
    <dbReference type="NCBI Taxonomy" id="45351"/>
    <lineage>
        <taxon>Eukaryota</taxon>
        <taxon>Metazoa</taxon>
        <taxon>Cnidaria</taxon>
        <taxon>Anthozoa</taxon>
        <taxon>Hexacorallia</taxon>
        <taxon>Actiniaria</taxon>
        <taxon>Edwardsiidae</taxon>
        <taxon>Nematostella</taxon>
    </lineage>
</organism>
<dbReference type="InterPro" id="IPR026516">
    <property type="entry name" value="THAP1/10"/>
</dbReference>
<dbReference type="SUPFAM" id="SSF57716">
    <property type="entry name" value="Glucocorticoid receptor-like (DNA-binding domain)"/>
    <property type="match status" value="1"/>
</dbReference>
<evidence type="ECO:0000259" key="7">
    <source>
        <dbReference type="PROSITE" id="PS50950"/>
    </source>
</evidence>
<keyword evidence="2 5" id="KW-0863">Zinc-finger</keyword>
<reference evidence="8 9" key="1">
    <citation type="journal article" date="2007" name="Science">
        <title>Sea anemone genome reveals ancestral eumetazoan gene repertoire and genomic organization.</title>
        <authorList>
            <person name="Putnam N.H."/>
            <person name="Srivastava M."/>
            <person name="Hellsten U."/>
            <person name="Dirks B."/>
            <person name="Chapman J."/>
            <person name="Salamov A."/>
            <person name="Terry A."/>
            <person name="Shapiro H."/>
            <person name="Lindquist E."/>
            <person name="Kapitonov V.V."/>
            <person name="Jurka J."/>
            <person name="Genikhovich G."/>
            <person name="Grigoriev I.V."/>
            <person name="Lucas S.M."/>
            <person name="Steele R.E."/>
            <person name="Finnerty J.R."/>
            <person name="Technau U."/>
            <person name="Martindale M.Q."/>
            <person name="Rokhsar D.S."/>
        </authorList>
    </citation>
    <scope>NUCLEOTIDE SEQUENCE [LARGE SCALE GENOMIC DNA]</scope>
    <source>
        <strain evidence="9">CH2 X CH6</strain>
    </source>
</reference>
<keyword evidence="1" id="KW-0479">Metal-binding</keyword>
<accession>A7RHC6</accession>
<dbReference type="PANTHER" id="PTHR46600">
    <property type="entry name" value="THAP DOMAIN-CONTAINING"/>
    <property type="match status" value="1"/>
</dbReference>
<dbReference type="AlphaFoldDB" id="A7RHC6"/>
<dbReference type="HOGENOM" id="CLU_1442690_0_0_1"/>
<proteinExistence type="predicted"/>
<evidence type="ECO:0000256" key="1">
    <source>
        <dbReference type="ARBA" id="ARBA00022723"/>
    </source>
</evidence>
<keyword evidence="4 5" id="KW-0238">DNA-binding</keyword>
<dbReference type="Proteomes" id="UP000001593">
    <property type="component" value="Unassembled WGS sequence"/>
</dbReference>
<evidence type="ECO:0000256" key="5">
    <source>
        <dbReference type="PROSITE-ProRule" id="PRU00309"/>
    </source>
</evidence>
<dbReference type="InterPro" id="IPR006612">
    <property type="entry name" value="THAP_Znf"/>
</dbReference>
<sequence length="188" mass="20831">MTGSRCVAQDCENNHKAGKSLHLSPKSGPKKAEWIRFVRLHSKNFNPLGRFVVCSDHFERECYHFGEGSELKRYLIKGSVPTIWKPKKTIASPSDRELRQRAKEIKELLATAETLPIDQPAPVGDMSTDNLHVQESHPVDPPAPLGDALINTITSQESHSIDPPALAEDTPIDATTIPPRANVFHVVD</sequence>
<evidence type="ECO:0000313" key="9">
    <source>
        <dbReference type="Proteomes" id="UP000001593"/>
    </source>
</evidence>
<evidence type="ECO:0000256" key="4">
    <source>
        <dbReference type="ARBA" id="ARBA00023125"/>
    </source>
</evidence>
<feature type="region of interest" description="Disordered" evidence="6">
    <location>
        <begin position="118"/>
        <end position="141"/>
    </location>
</feature>
<keyword evidence="3" id="KW-0862">Zinc</keyword>
<dbReference type="PANTHER" id="PTHR46600:SF11">
    <property type="entry name" value="THAP DOMAIN-CONTAINING PROTEIN 10"/>
    <property type="match status" value="1"/>
</dbReference>